<proteinExistence type="predicted"/>
<evidence type="ECO:0000313" key="3">
    <source>
        <dbReference type="Proteomes" id="UP000678317"/>
    </source>
</evidence>
<protein>
    <submittedName>
        <fullName evidence="2">NAD(P)H-dependent oxidoreductase</fullName>
    </submittedName>
</protein>
<dbReference type="Pfam" id="PF03358">
    <property type="entry name" value="FMN_red"/>
    <property type="match status" value="1"/>
</dbReference>
<dbReference type="RefSeq" id="WP_208289951.1">
    <property type="nucleotide sequence ID" value="NZ_CP074404.1"/>
</dbReference>
<dbReference type="InterPro" id="IPR029039">
    <property type="entry name" value="Flavoprotein-like_sf"/>
</dbReference>
<evidence type="ECO:0000313" key="2">
    <source>
        <dbReference type="EMBL" id="MBO3085661.1"/>
    </source>
</evidence>
<gene>
    <name evidence="2" type="ORF">J4035_13530</name>
</gene>
<keyword evidence="3" id="KW-1185">Reference proteome</keyword>
<dbReference type="Gene3D" id="3.40.50.360">
    <property type="match status" value="1"/>
</dbReference>
<name>A0ABS3SIT7_9CELL</name>
<comment type="caution">
    <text evidence="2">The sequence shown here is derived from an EMBL/GenBank/DDBJ whole genome shotgun (WGS) entry which is preliminary data.</text>
</comment>
<feature type="domain" description="NADPH-dependent FMN reductase-like" evidence="1">
    <location>
        <begin position="11"/>
        <end position="157"/>
    </location>
</feature>
<accession>A0ABS3SIT7</accession>
<dbReference type="Proteomes" id="UP000678317">
    <property type="component" value="Unassembled WGS sequence"/>
</dbReference>
<reference evidence="2 3" key="1">
    <citation type="submission" date="2021-03" db="EMBL/GenBank/DDBJ databases">
        <title>novel species in genus Cellulomonas.</title>
        <authorList>
            <person name="Zhang G."/>
        </authorList>
    </citation>
    <scope>NUCLEOTIDE SEQUENCE [LARGE SCALE GENOMIC DNA]</scope>
    <source>
        <strain evidence="3">zg-ZUI188</strain>
    </source>
</reference>
<dbReference type="EMBL" id="JAGFBM010000007">
    <property type="protein sequence ID" value="MBO3085661.1"/>
    <property type="molecule type" value="Genomic_DNA"/>
</dbReference>
<sequence length="206" mass="21648">MTNTTPDLTAVVLVGTLSPSPAPSSSELLARQVLSALSAHGVTGTVIRLVDHDIRPGVQADMGDGDAWPAIRAQILAAHILVVATPIWMGQPSSVTKRALERLDAELSEKDDQGRLLTYGKVAAVAVVGNEDGAHHVSAELFQALDDVGFTIPAGAVTYWVGRAMEGVDYQDLDQTPESVASTTATLAAHTAHLARLLAREPYPPS</sequence>
<organism evidence="2 3">
    <name type="scientific">Cellulomonas fengjieae</name>
    <dbReference type="NCBI Taxonomy" id="2819978"/>
    <lineage>
        <taxon>Bacteria</taxon>
        <taxon>Bacillati</taxon>
        <taxon>Actinomycetota</taxon>
        <taxon>Actinomycetes</taxon>
        <taxon>Micrococcales</taxon>
        <taxon>Cellulomonadaceae</taxon>
        <taxon>Cellulomonas</taxon>
    </lineage>
</organism>
<dbReference type="InterPro" id="IPR005025">
    <property type="entry name" value="FMN_Rdtase-like_dom"/>
</dbReference>
<dbReference type="SUPFAM" id="SSF52218">
    <property type="entry name" value="Flavoproteins"/>
    <property type="match status" value="1"/>
</dbReference>
<evidence type="ECO:0000259" key="1">
    <source>
        <dbReference type="Pfam" id="PF03358"/>
    </source>
</evidence>